<proteinExistence type="predicted"/>
<evidence type="ECO:0000313" key="2">
    <source>
        <dbReference type="Proteomes" id="UP000503399"/>
    </source>
</evidence>
<name>A0A6F8ZHC9_9FIRM</name>
<keyword evidence="2" id="KW-1185">Reference proteome</keyword>
<dbReference type="Proteomes" id="UP000503399">
    <property type="component" value="Chromosome"/>
</dbReference>
<evidence type="ECO:0000313" key="1">
    <source>
        <dbReference type="EMBL" id="CAB1129123.1"/>
    </source>
</evidence>
<sequence>MTATTGGSASREAVEGRLRRVVAELAGLLGQARRVPWTGQLLVEEARLRGLQEELEAVLEALARVSDPPGPVAGLEPAQRVARQIREGARAYADELLAGLEDQLSRLLGEVRENRRELRTPPVRSVEPDGA</sequence>
<dbReference type="AlphaFoldDB" id="A0A6F8ZHC9"/>
<organism evidence="1 2">
    <name type="scientific">Candidatus Hydrogenisulfobacillus filiaventi</name>
    <dbReference type="NCBI Taxonomy" id="2707344"/>
    <lineage>
        <taxon>Bacteria</taxon>
        <taxon>Bacillati</taxon>
        <taxon>Bacillota</taxon>
        <taxon>Clostridia</taxon>
        <taxon>Eubacteriales</taxon>
        <taxon>Clostridiales Family XVII. Incertae Sedis</taxon>
        <taxon>Candidatus Hydrogenisulfobacillus</taxon>
    </lineage>
</organism>
<reference evidence="1 2" key="1">
    <citation type="submission" date="2020-02" db="EMBL/GenBank/DDBJ databases">
        <authorList>
            <person name="Hogendoorn C."/>
        </authorList>
    </citation>
    <scope>NUCLEOTIDE SEQUENCE [LARGE SCALE GENOMIC DNA]</scope>
    <source>
        <strain evidence="1">R501</strain>
    </source>
</reference>
<protein>
    <submittedName>
        <fullName evidence="1">Uncharacterized protein</fullName>
    </submittedName>
</protein>
<dbReference type="EMBL" id="LR778114">
    <property type="protein sequence ID" value="CAB1129123.1"/>
    <property type="molecule type" value="Genomic_DNA"/>
</dbReference>
<gene>
    <name evidence="1" type="ORF">R50_1622</name>
</gene>
<accession>A0A6F8ZHC9</accession>
<dbReference type="KEGG" id="hfv:R50_1622"/>